<comment type="caution">
    <text evidence="2">The sequence shown here is derived from an EMBL/GenBank/DDBJ whole genome shotgun (WGS) entry which is preliminary data.</text>
</comment>
<dbReference type="EMBL" id="BGZK01000831">
    <property type="protein sequence ID" value="GBP62076.1"/>
    <property type="molecule type" value="Genomic_DNA"/>
</dbReference>
<gene>
    <name evidence="2" type="ORF">EVAR_53854_1</name>
</gene>
<proteinExistence type="predicted"/>
<feature type="region of interest" description="Disordered" evidence="1">
    <location>
        <begin position="73"/>
        <end position="92"/>
    </location>
</feature>
<protein>
    <submittedName>
        <fullName evidence="2">Uncharacterized protein</fullName>
    </submittedName>
</protein>
<evidence type="ECO:0000256" key="1">
    <source>
        <dbReference type="SAM" id="MobiDB-lite"/>
    </source>
</evidence>
<evidence type="ECO:0000313" key="3">
    <source>
        <dbReference type="Proteomes" id="UP000299102"/>
    </source>
</evidence>
<evidence type="ECO:0000313" key="2">
    <source>
        <dbReference type="EMBL" id="GBP62076.1"/>
    </source>
</evidence>
<dbReference type="Proteomes" id="UP000299102">
    <property type="component" value="Unassembled WGS sequence"/>
</dbReference>
<feature type="compositionally biased region" description="Low complexity" evidence="1">
    <location>
        <begin position="83"/>
        <end position="92"/>
    </location>
</feature>
<accession>A0A4C1XDY2</accession>
<reference evidence="2 3" key="1">
    <citation type="journal article" date="2019" name="Commun. Biol.">
        <title>The bagworm genome reveals a unique fibroin gene that provides high tensile strength.</title>
        <authorList>
            <person name="Kono N."/>
            <person name="Nakamura H."/>
            <person name="Ohtoshi R."/>
            <person name="Tomita M."/>
            <person name="Numata K."/>
            <person name="Arakawa K."/>
        </authorList>
    </citation>
    <scope>NUCLEOTIDE SEQUENCE [LARGE SCALE GENOMIC DNA]</scope>
</reference>
<organism evidence="2 3">
    <name type="scientific">Eumeta variegata</name>
    <name type="common">Bagworm moth</name>
    <name type="synonym">Eumeta japonica</name>
    <dbReference type="NCBI Taxonomy" id="151549"/>
    <lineage>
        <taxon>Eukaryota</taxon>
        <taxon>Metazoa</taxon>
        <taxon>Ecdysozoa</taxon>
        <taxon>Arthropoda</taxon>
        <taxon>Hexapoda</taxon>
        <taxon>Insecta</taxon>
        <taxon>Pterygota</taxon>
        <taxon>Neoptera</taxon>
        <taxon>Endopterygota</taxon>
        <taxon>Lepidoptera</taxon>
        <taxon>Glossata</taxon>
        <taxon>Ditrysia</taxon>
        <taxon>Tineoidea</taxon>
        <taxon>Psychidae</taxon>
        <taxon>Oiketicinae</taxon>
        <taxon>Eumeta</taxon>
    </lineage>
</organism>
<sequence>MCRHSGSEGLHLYGHLVFRVCCNTAIQLLLCRHTKSRGALSNYKRCNSTNDTQRANPKKQCKISTLPKRRSTNTINARGRGRGPAPGVAAPRTESQGFLFDPAALSFPEIKQRRVLEVSPRPLSINFSPYKISFGAFTCYFGLGCLIVQNPSTLCSQYSICWIRVSSRRADLKIANRTAGPRHSLAADTFNDRLARNSLTNRWCGAGARKINYGSIKTVALGDIKTVAGARAAESAASADNTN</sequence>
<keyword evidence="3" id="KW-1185">Reference proteome</keyword>
<name>A0A4C1XDY2_EUMVA</name>
<dbReference type="AlphaFoldDB" id="A0A4C1XDY2"/>